<evidence type="ECO:0000313" key="2">
    <source>
        <dbReference type="Proteomes" id="UP000800096"/>
    </source>
</evidence>
<dbReference type="Proteomes" id="UP000800096">
    <property type="component" value="Unassembled WGS sequence"/>
</dbReference>
<evidence type="ECO:0000313" key="1">
    <source>
        <dbReference type="EMBL" id="KAF1913934.1"/>
    </source>
</evidence>
<dbReference type="EMBL" id="ML979138">
    <property type="protein sequence ID" value="KAF1913934.1"/>
    <property type="molecule type" value="Genomic_DNA"/>
</dbReference>
<reference evidence="1" key="1">
    <citation type="journal article" date="2020" name="Stud. Mycol.">
        <title>101 Dothideomycetes genomes: a test case for predicting lifestyles and emergence of pathogens.</title>
        <authorList>
            <person name="Haridas S."/>
            <person name="Albert R."/>
            <person name="Binder M."/>
            <person name="Bloem J."/>
            <person name="Labutti K."/>
            <person name="Salamov A."/>
            <person name="Andreopoulos B."/>
            <person name="Baker S."/>
            <person name="Barry K."/>
            <person name="Bills G."/>
            <person name="Bluhm B."/>
            <person name="Cannon C."/>
            <person name="Castanera R."/>
            <person name="Culley D."/>
            <person name="Daum C."/>
            <person name="Ezra D."/>
            <person name="Gonzalez J."/>
            <person name="Henrissat B."/>
            <person name="Kuo A."/>
            <person name="Liang C."/>
            <person name="Lipzen A."/>
            <person name="Lutzoni F."/>
            <person name="Magnuson J."/>
            <person name="Mondo S."/>
            <person name="Nolan M."/>
            <person name="Ohm R."/>
            <person name="Pangilinan J."/>
            <person name="Park H.-J."/>
            <person name="Ramirez L."/>
            <person name="Alfaro M."/>
            <person name="Sun H."/>
            <person name="Tritt A."/>
            <person name="Yoshinaga Y."/>
            <person name="Zwiers L.-H."/>
            <person name="Turgeon B."/>
            <person name="Goodwin S."/>
            <person name="Spatafora J."/>
            <person name="Crous P."/>
            <person name="Grigoriev I."/>
        </authorList>
    </citation>
    <scope>NUCLEOTIDE SEQUENCE</scope>
    <source>
        <strain evidence="1">HMLAC05119</strain>
    </source>
</reference>
<organism evidence="1 2">
    <name type="scientific">Ampelomyces quisqualis</name>
    <name type="common">Powdery mildew agent</name>
    <dbReference type="NCBI Taxonomy" id="50730"/>
    <lineage>
        <taxon>Eukaryota</taxon>
        <taxon>Fungi</taxon>
        <taxon>Dikarya</taxon>
        <taxon>Ascomycota</taxon>
        <taxon>Pezizomycotina</taxon>
        <taxon>Dothideomycetes</taxon>
        <taxon>Pleosporomycetidae</taxon>
        <taxon>Pleosporales</taxon>
        <taxon>Pleosporineae</taxon>
        <taxon>Phaeosphaeriaceae</taxon>
        <taxon>Ampelomyces</taxon>
    </lineage>
</organism>
<protein>
    <submittedName>
        <fullName evidence="1">Uncharacterized protein</fullName>
    </submittedName>
</protein>
<proteinExistence type="predicted"/>
<sequence>MFLGCVDCSGYDVHAPEPGVADSVSAVRCTDTRPTPQMDQQSIMARLGGCTSFSLDSVRCQSPRPMSFASRLCSSSTGVTGRGTVSRRLHAQSASALPSAVTLSLWLVNCTHLYLQQQLRPNHKVRSLDVDPDHSLGWRASIRWLAGRG</sequence>
<name>A0A6A5QHG3_AMPQU</name>
<dbReference type="AlphaFoldDB" id="A0A6A5QHG3"/>
<keyword evidence="2" id="KW-1185">Reference proteome</keyword>
<gene>
    <name evidence="1" type="ORF">BDU57DRAFT_327819</name>
</gene>
<accession>A0A6A5QHG3</accession>